<dbReference type="SUPFAM" id="SSF51735">
    <property type="entry name" value="NAD(P)-binding Rossmann-fold domains"/>
    <property type="match status" value="1"/>
</dbReference>
<organism evidence="4 5">
    <name type="scientific">Bradyrhizobium diazoefficiens SEMIA 5080</name>
    <dbReference type="NCBI Taxonomy" id="754504"/>
    <lineage>
        <taxon>Bacteria</taxon>
        <taxon>Pseudomonadati</taxon>
        <taxon>Pseudomonadota</taxon>
        <taxon>Alphaproteobacteria</taxon>
        <taxon>Hyphomicrobiales</taxon>
        <taxon>Nitrobacteraceae</taxon>
        <taxon>Bradyrhizobium</taxon>
    </lineage>
</organism>
<dbReference type="FunFam" id="3.40.50.720:FF:000084">
    <property type="entry name" value="Short-chain dehydrogenase reductase"/>
    <property type="match status" value="1"/>
</dbReference>
<feature type="domain" description="Ketoreductase" evidence="3">
    <location>
        <begin position="24"/>
        <end position="214"/>
    </location>
</feature>
<comment type="caution">
    <text evidence="4">The sequence shown here is derived from an EMBL/GenBank/DDBJ whole genome shotgun (WGS) entry which is preliminary data.</text>
</comment>
<protein>
    <submittedName>
        <fullName evidence="4">Putative reductase</fullName>
    </submittedName>
</protein>
<dbReference type="EMBL" id="ADOU02000004">
    <property type="protein sequence ID" value="KGJ68487.1"/>
    <property type="molecule type" value="Genomic_DNA"/>
</dbReference>
<dbReference type="Pfam" id="PF13561">
    <property type="entry name" value="adh_short_C2"/>
    <property type="match status" value="1"/>
</dbReference>
<dbReference type="PROSITE" id="PS00061">
    <property type="entry name" value="ADH_SHORT"/>
    <property type="match status" value="1"/>
</dbReference>
<dbReference type="PRINTS" id="PR00081">
    <property type="entry name" value="GDHRDH"/>
</dbReference>
<accession>A0A837CGN5</accession>
<evidence type="ECO:0000313" key="4">
    <source>
        <dbReference type="EMBL" id="KGJ68487.1"/>
    </source>
</evidence>
<dbReference type="InterPro" id="IPR057326">
    <property type="entry name" value="KR_dom"/>
</dbReference>
<evidence type="ECO:0000259" key="3">
    <source>
        <dbReference type="SMART" id="SM00822"/>
    </source>
</evidence>
<evidence type="ECO:0000313" key="5">
    <source>
        <dbReference type="Proteomes" id="UP000024900"/>
    </source>
</evidence>
<dbReference type="AlphaFoldDB" id="A0A837CGN5"/>
<proteinExistence type="inferred from homology"/>
<evidence type="ECO:0000256" key="1">
    <source>
        <dbReference type="ARBA" id="ARBA00006484"/>
    </source>
</evidence>
<dbReference type="PANTHER" id="PTHR42760">
    <property type="entry name" value="SHORT-CHAIN DEHYDROGENASES/REDUCTASES FAMILY MEMBER"/>
    <property type="match status" value="1"/>
</dbReference>
<dbReference type="PANTHER" id="PTHR42760:SF133">
    <property type="entry name" value="3-OXOACYL-[ACYL-CARRIER-PROTEIN] REDUCTASE"/>
    <property type="match status" value="1"/>
</dbReference>
<dbReference type="SMART" id="SM00822">
    <property type="entry name" value="PKS_KR"/>
    <property type="match status" value="1"/>
</dbReference>
<sequence>MRVMPESLAKNGKRAMNLFDLSGRVAVITGGNGGIGLGIAQALAGQGCNVSIWGRNPDKNRSAAASLARLAGKVDTRVCDVTDPASVNAAMKATLDTFGRVDGCFANAGIGGGGRRSFIERTEEEWRTMFSTNLDGVFHAFQAAARHMTDRANAGDPFGRLVATSSLASIFGTARNEHYAATKAAINALVRALGVELARHGVTANAILPGWIKSDMTAGLMANDKFVANVMPRIPQRRFGEASDFGGIAVYLMSRASSYHTADTFVIDGGYTAF</sequence>
<dbReference type="PRINTS" id="PR00080">
    <property type="entry name" value="SDRFAMILY"/>
</dbReference>
<dbReference type="Gene3D" id="3.40.50.720">
    <property type="entry name" value="NAD(P)-binding Rossmann-like Domain"/>
    <property type="match status" value="1"/>
</dbReference>
<name>A0A837CGN5_9BRAD</name>
<dbReference type="Proteomes" id="UP000024900">
    <property type="component" value="Unassembled WGS sequence"/>
</dbReference>
<comment type="similarity">
    <text evidence="1">Belongs to the short-chain dehydrogenases/reductases (SDR) family.</text>
</comment>
<dbReference type="InterPro" id="IPR020904">
    <property type="entry name" value="Sc_DH/Rdtase_CS"/>
</dbReference>
<dbReference type="InterPro" id="IPR002347">
    <property type="entry name" value="SDR_fam"/>
</dbReference>
<dbReference type="GO" id="GO:0016616">
    <property type="term" value="F:oxidoreductase activity, acting on the CH-OH group of donors, NAD or NADP as acceptor"/>
    <property type="evidence" value="ECO:0007669"/>
    <property type="project" value="UniProtKB-ARBA"/>
</dbReference>
<evidence type="ECO:0000256" key="2">
    <source>
        <dbReference type="ARBA" id="ARBA00023002"/>
    </source>
</evidence>
<reference evidence="4 5" key="1">
    <citation type="journal article" date="2014" name="BMC Genomics">
        <title>Comparative genomics of Bradyrhizobium japonicum CPAC 15 and Bradyrhizobium diazoefficiens CPAC 7: elite model strains for understanding symbiotic performance with soybean.</title>
        <authorList>
            <person name="Siqueira A.F."/>
            <person name="Ormeno-Orrillo E."/>
            <person name="Souza R.C."/>
            <person name="Rodrigues E.P."/>
            <person name="Almeida L.G."/>
            <person name="Barcellos F.G."/>
            <person name="Batista J.S."/>
            <person name="Nakatami A.S."/>
            <person name="Martinez-Romero E."/>
            <person name="Vasconcelos A.T."/>
            <person name="Hungria M."/>
        </authorList>
    </citation>
    <scope>NUCLEOTIDE SEQUENCE [LARGE SCALE GENOMIC DNA]</scope>
    <source>
        <strain evidence="4 5">SEMIA 5080</strain>
    </source>
</reference>
<dbReference type="InterPro" id="IPR036291">
    <property type="entry name" value="NAD(P)-bd_dom_sf"/>
</dbReference>
<gene>
    <name evidence="4" type="ORF">BJA5080_00613</name>
</gene>
<keyword evidence="2" id="KW-0560">Oxidoreductase</keyword>